<dbReference type="RefSeq" id="WP_260594577.1">
    <property type="nucleotide sequence ID" value="NZ_CP104003.1"/>
</dbReference>
<evidence type="ECO:0000256" key="1">
    <source>
        <dbReference type="SAM" id="MobiDB-lite"/>
    </source>
</evidence>
<dbReference type="GeneID" id="74941583"/>
<proteinExistence type="predicted"/>
<dbReference type="Proteomes" id="UP001057580">
    <property type="component" value="Chromosome"/>
</dbReference>
<feature type="compositionally biased region" description="Low complexity" evidence="1">
    <location>
        <begin position="172"/>
        <end position="196"/>
    </location>
</feature>
<gene>
    <name evidence="2" type="ORF">N0B31_04135</name>
</gene>
<dbReference type="KEGG" id="ssai:N0B31_04135"/>
<feature type="compositionally biased region" description="Pro residues" evidence="1">
    <location>
        <begin position="197"/>
        <end position="215"/>
    </location>
</feature>
<dbReference type="AlphaFoldDB" id="A0A9E7R4M4"/>
<dbReference type="EMBL" id="CP104003">
    <property type="protein sequence ID" value="UWM55477.1"/>
    <property type="molecule type" value="Genomic_DNA"/>
</dbReference>
<feature type="region of interest" description="Disordered" evidence="1">
    <location>
        <begin position="147"/>
        <end position="217"/>
    </location>
</feature>
<accession>A0A9E7R4M4</accession>
<sequence>MSVGSQSGTNSRAQTSTLGVLFAVLLVLVSVTAVSVAALGTLDTEDSTFVGVSVEVTTDAVVVSGEGGESVPTSDLTLIVDRDTTQRYGFETLTANERFGPGDRVRLELSPLESFGDLLGVRVVHEPSQRSLFTDRLVVRRATPVPVGAGRPVGAASVTPTSTRTPVGTDSPAATSTPTATPTATATLTATVTTTPIPTPTPTATPTPTETPTPQVPTIESVSTDAYKSKNTDLVSATASLSGVDGDERVVFELRDSEGTLLDGATDEGSGDGRVAALLGASRGDRDKRYSLVVTVYEGERVVDSVTVALDAP</sequence>
<evidence type="ECO:0008006" key="4">
    <source>
        <dbReference type="Google" id="ProtNLM"/>
    </source>
</evidence>
<evidence type="ECO:0000313" key="3">
    <source>
        <dbReference type="Proteomes" id="UP001057580"/>
    </source>
</evidence>
<feature type="compositionally biased region" description="Polar residues" evidence="1">
    <location>
        <begin position="158"/>
        <end position="168"/>
    </location>
</feature>
<reference evidence="2" key="1">
    <citation type="submission" date="2022-09" db="EMBL/GenBank/DDBJ databases">
        <title>Diverse halophilic archaea isolated from saline environments.</title>
        <authorList>
            <person name="Cui H.-L."/>
        </authorList>
    </citation>
    <scope>NUCLEOTIDE SEQUENCE</scope>
    <source>
        <strain evidence="2">ZS-35-S2</strain>
    </source>
</reference>
<name>A0A9E7R4M4_9EURY</name>
<organism evidence="2 3">
    <name type="scientific">Salinirubellus salinus</name>
    <dbReference type="NCBI Taxonomy" id="1364945"/>
    <lineage>
        <taxon>Archaea</taxon>
        <taxon>Methanobacteriati</taxon>
        <taxon>Methanobacteriota</taxon>
        <taxon>Stenosarchaea group</taxon>
        <taxon>Halobacteria</taxon>
        <taxon>Halobacteriales</taxon>
        <taxon>Natronomonadaceae</taxon>
        <taxon>Salinirubellus</taxon>
    </lineage>
</organism>
<keyword evidence="3" id="KW-1185">Reference proteome</keyword>
<protein>
    <recommendedName>
        <fullName evidence="4">Type IV pilin</fullName>
    </recommendedName>
</protein>
<evidence type="ECO:0000313" key="2">
    <source>
        <dbReference type="EMBL" id="UWM55477.1"/>
    </source>
</evidence>